<name>X6L9J7_RETFI</name>
<accession>X6L9J7</accession>
<feature type="transmembrane region" description="Helical" evidence="1">
    <location>
        <begin position="126"/>
        <end position="146"/>
    </location>
</feature>
<reference evidence="2 3" key="1">
    <citation type="journal article" date="2013" name="Curr. Biol.">
        <title>The Genome of the Foraminiferan Reticulomyxa filosa.</title>
        <authorList>
            <person name="Glockner G."/>
            <person name="Hulsmann N."/>
            <person name="Schleicher M."/>
            <person name="Noegel A.A."/>
            <person name="Eichinger L."/>
            <person name="Gallinger C."/>
            <person name="Pawlowski J."/>
            <person name="Sierra R."/>
            <person name="Euteneuer U."/>
            <person name="Pillet L."/>
            <person name="Moustafa A."/>
            <person name="Platzer M."/>
            <person name="Groth M."/>
            <person name="Szafranski K."/>
            <person name="Schliwa M."/>
        </authorList>
    </citation>
    <scope>NUCLEOTIDE SEQUENCE [LARGE SCALE GENOMIC DNA]</scope>
</reference>
<sequence length="172" mass="19728">MIYLIQNGFLKKQKHSVCASIEVDVGVIMISAPVCKWFVQPGAHITFDAWLLIDCSSTTMERTPTLAINNVYNRSNSAFPMYRVPNKINCWPKFIQSPTSQSKLSLSTHSTLSCTNSIFTKSQANILKMLFVLQCYVLFFFLILFFKNNKKFDRSYDLAQKKKNEHGRQGPQ</sequence>
<proteinExistence type="predicted"/>
<evidence type="ECO:0000313" key="2">
    <source>
        <dbReference type="EMBL" id="ETN97364.1"/>
    </source>
</evidence>
<protein>
    <submittedName>
        <fullName evidence="2">Uncharacterized protein</fullName>
    </submittedName>
</protein>
<keyword evidence="1" id="KW-1133">Transmembrane helix</keyword>
<dbReference type="EMBL" id="ASPP01049932">
    <property type="protein sequence ID" value="ETN97364.1"/>
    <property type="molecule type" value="Genomic_DNA"/>
</dbReference>
<keyword evidence="1" id="KW-0812">Transmembrane</keyword>
<dbReference type="AlphaFoldDB" id="X6L9J7"/>
<gene>
    <name evidence="2" type="ORF">RFI_40166</name>
</gene>
<evidence type="ECO:0000313" key="3">
    <source>
        <dbReference type="Proteomes" id="UP000023152"/>
    </source>
</evidence>
<dbReference type="Proteomes" id="UP000023152">
    <property type="component" value="Unassembled WGS sequence"/>
</dbReference>
<keyword evidence="3" id="KW-1185">Reference proteome</keyword>
<keyword evidence="1" id="KW-0472">Membrane</keyword>
<organism evidence="2 3">
    <name type="scientific">Reticulomyxa filosa</name>
    <dbReference type="NCBI Taxonomy" id="46433"/>
    <lineage>
        <taxon>Eukaryota</taxon>
        <taxon>Sar</taxon>
        <taxon>Rhizaria</taxon>
        <taxon>Retaria</taxon>
        <taxon>Foraminifera</taxon>
        <taxon>Monothalamids</taxon>
        <taxon>Reticulomyxidae</taxon>
        <taxon>Reticulomyxa</taxon>
    </lineage>
</organism>
<evidence type="ECO:0000256" key="1">
    <source>
        <dbReference type="SAM" id="Phobius"/>
    </source>
</evidence>
<comment type="caution">
    <text evidence="2">The sequence shown here is derived from an EMBL/GenBank/DDBJ whole genome shotgun (WGS) entry which is preliminary data.</text>
</comment>